<dbReference type="NCBIfam" id="TIGR01439">
    <property type="entry name" value="lp_hng_hel_AbrB"/>
    <property type="match status" value="1"/>
</dbReference>
<dbReference type="GO" id="GO:0003677">
    <property type="term" value="F:DNA binding"/>
    <property type="evidence" value="ECO:0007669"/>
    <property type="project" value="UniProtKB-KW"/>
</dbReference>
<dbReference type="Gene3D" id="2.10.260.10">
    <property type="match status" value="1"/>
</dbReference>
<reference evidence="2" key="1">
    <citation type="journal article" date="2020" name="mSystems">
        <title>Genome- and Community-Level Interaction Insights into Carbon Utilization and Element Cycling Functions of Hydrothermarchaeota in Hydrothermal Sediment.</title>
        <authorList>
            <person name="Zhou Z."/>
            <person name="Liu Y."/>
            <person name="Xu W."/>
            <person name="Pan J."/>
            <person name="Luo Z.H."/>
            <person name="Li M."/>
        </authorList>
    </citation>
    <scope>NUCLEOTIDE SEQUENCE [LARGE SCALE GENOMIC DNA]</scope>
    <source>
        <strain evidence="2">SpSt-110</strain>
    </source>
</reference>
<dbReference type="EMBL" id="DRYK01000059">
    <property type="protein sequence ID" value="HHP68045.1"/>
    <property type="molecule type" value="Genomic_DNA"/>
</dbReference>
<comment type="caution">
    <text evidence="2">The sequence shown here is derived from an EMBL/GenBank/DDBJ whole genome shotgun (WGS) entry which is preliminary data.</text>
</comment>
<dbReference type="InterPro" id="IPR007159">
    <property type="entry name" value="SpoVT-AbrB_dom"/>
</dbReference>
<feature type="domain" description="SpoVT-AbrB" evidence="1">
    <location>
        <begin position="9"/>
        <end position="54"/>
    </location>
</feature>
<dbReference type="InterPro" id="IPR037914">
    <property type="entry name" value="SpoVT-AbrB_sf"/>
</dbReference>
<evidence type="ECO:0000259" key="1">
    <source>
        <dbReference type="SMART" id="SM00966"/>
    </source>
</evidence>
<accession>A0A7J3XZQ5</accession>
<sequence length="85" mass="9932">MSDTEGFEVKVSKKRLLTLPKAIADKMGIKEGMRLRMYIEGERIVIEPVRDAFWYALHGPKVGYISFRELEEESEREQERLQDSA</sequence>
<dbReference type="AlphaFoldDB" id="A0A7J3XZQ5"/>
<keyword evidence="2" id="KW-0238">DNA-binding</keyword>
<proteinExistence type="predicted"/>
<dbReference type="SMART" id="SM00966">
    <property type="entry name" value="SpoVT_AbrB"/>
    <property type="match status" value="1"/>
</dbReference>
<gene>
    <name evidence="2" type="ORF">ENM60_04585</name>
</gene>
<organism evidence="2">
    <name type="scientific">Thermogladius calderae</name>
    <dbReference type="NCBI Taxonomy" id="1200300"/>
    <lineage>
        <taxon>Archaea</taxon>
        <taxon>Thermoproteota</taxon>
        <taxon>Thermoprotei</taxon>
        <taxon>Desulfurococcales</taxon>
        <taxon>Desulfurococcaceae</taxon>
        <taxon>Thermogladius</taxon>
    </lineage>
</organism>
<protein>
    <submittedName>
        <fullName evidence="2">AbrB/MazE/SpoVT family DNA-binding domain-containing protein</fullName>
    </submittedName>
</protein>
<dbReference type="SUPFAM" id="SSF89447">
    <property type="entry name" value="AbrB/MazE/MraZ-like"/>
    <property type="match status" value="1"/>
</dbReference>
<evidence type="ECO:0000313" key="2">
    <source>
        <dbReference type="EMBL" id="HHP68045.1"/>
    </source>
</evidence>
<name>A0A7J3XZQ5_9CREN</name>
<dbReference type="Pfam" id="PF04014">
    <property type="entry name" value="MazE_antitoxin"/>
    <property type="match status" value="1"/>
</dbReference>